<keyword evidence="11" id="KW-1185">Reference proteome</keyword>
<feature type="domain" description="RWP-RK" evidence="8">
    <location>
        <begin position="259"/>
        <end position="297"/>
    </location>
</feature>
<comment type="caution">
    <text evidence="10">The sequence shown here is derived from an EMBL/GenBank/DDBJ whole genome shotgun (WGS) entry which is preliminary data.</text>
</comment>
<evidence type="ECO:0000313" key="10">
    <source>
        <dbReference type="EMBL" id="KAG6740484.1"/>
    </source>
</evidence>
<reference evidence="10" key="1">
    <citation type="journal article" date="2020" name="bioRxiv">
        <title>Hybrid origin of Populus tomentosa Carr. identified through genome sequencing and phylogenomic analysis.</title>
        <authorList>
            <person name="An X."/>
            <person name="Gao K."/>
            <person name="Chen Z."/>
            <person name="Li J."/>
            <person name="Yang X."/>
            <person name="Yang X."/>
            <person name="Zhou J."/>
            <person name="Guo T."/>
            <person name="Zhao T."/>
            <person name="Huang S."/>
            <person name="Miao D."/>
            <person name="Khan W.U."/>
            <person name="Rao P."/>
            <person name="Ye M."/>
            <person name="Lei B."/>
            <person name="Liao W."/>
            <person name="Wang J."/>
            <person name="Ji L."/>
            <person name="Li Y."/>
            <person name="Guo B."/>
            <person name="Mustafa N.S."/>
            <person name="Li S."/>
            <person name="Yun Q."/>
            <person name="Keller S.R."/>
            <person name="Mao J."/>
            <person name="Zhang R."/>
            <person name="Strauss S.H."/>
        </authorList>
    </citation>
    <scope>NUCLEOTIDE SEQUENCE</scope>
    <source>
        <strain evidence="10">GM15</strain>
        <tissue evidence="10">Leaf</tissue>
    </source>
</reference>
<dbReference type="PANTHER" id="PTHR46373:SF5">
    <property type="entry name" value="RWP-RK DOMAIN PROTEIN"/>
    <property type="match status" value="1"/>
</dbReference>
<keyword evidence="3" id="KW-0175">Coiled coil</keyword>
<dbReference type="AlphaFoldDB" id="A0A8X8C5N2"/>
<protein>
    <submittedName>
        <fullName evidence="10">Uncharacterized protein</fullName>
    </submittedName>
</protein>
<proteinExistence type="predicted"/>
<evidence type="ECO:0000256" key="3">
    <source>
        <dbReference type="ARBA" id="ARBA00023054"/>
    </source>
</evidence>
<evidence type="ECO:0000256" key="1">
    <source>
        <dbReference type="ARBA" id="ARBA00004049"/>
    </source>
</evidence>
<dbReference type="GO" id="GO:0003700">
    <property type="term" value="F:DNA-binding transcription factor activity"/>
    <property type="evidence" value="ECO:0007669"/>
    <property type="project" value="InterPro"/>
</dbReference>
<evidence type="ECO:0000256" key="6">
    <source>
        <dbReference type="ARBA" id="ARBA00023242"/>
    </source>
</evidence>
<evidence type="ECO:0000256" key="5">
    <source>
        <dbReference type="ARBA" id="ARBA00023163"/>
    </source>
</evidence>
<dbReference type="Proteomes" id="UP000886885">
    <property type="component" value="Chromosome 18A"/>
</dbReference>
<keyword evidence="2" id="KW-0805">Transcription regulation</keyword>
<keyword evidence="5" id="KW-0804">Transcription</keyword>
<name>A0A8X8C5N2_POPTO</name>
<sequence>MNAKHKEEEIWYFDSGCSHHIIGDCLRFETLDEEFSSHVELGDNKRVEIKGRGDVAIHTNKDRSIWCISFEVVYGFPPHTPLDLKYSLALPLRPSSFQVTTKLGTNVYVIGLPSDFGTSPVFNIKVITEFKGDTEALHQQDFCFITNDDPMLWYFCDEIDKGESDQVGASYQNQGQSSNESIPDKQASNGPGRSEEAVHVKFTYSVVVGNYTTKLEIHGRMGIICHAILNNRDHVKAVHLQHYMFQALIRLVQRERAGKLTLNDLRQYLRLPIEYAARRLHFCSTVVKKYGMNRWLHR</sequence>
<dbReference type="OrthoDB" id="1728915at2759"/>
<evidence type="ECO:0000256" key="4">
    <source>
        <dbReference type="ARBA" id="ARBA00023125"/>
    </source>
</evidence>
<feature type="domain" description="Retrovirus-related Pol polyprotein from transposon TNT 1-94-like beta-barrel" evidence="9">
    <location>
        <begin position="11"/>
        <end position="63"/>
    </location>
</feature>
<evidence type="ECO:0000313" key="11">
    <source>
        <dbReference type="Proteomes" id="UP000886885"/>
    </source>
</evidence>
<dbReference type="PANTHER" id="PTHR46373">
    <property type="entry name" value="PROTEIN RKD4"/>
    <property type="match status" value="1"/>
</dbReference>
<feature type="compositionally biased region" description="Polar residues" evidence="7">
    <location>
        <begin position="168"/>
        <end position="191"/>
    </location>
</feature>
<evidence type="ECO:0000256" key="7">
    <source>
        <dbReference type="SAM" id="MobiDB-lite"/>
    </source>
</evidence>
<evidence type="ECO:0000259" key="8">
    <source>
        <dbReference type="Pfam" id="PF02042"/>
    </source>
</evidence>
<dbReference type="EMBL" id="JAAWWB010000035">
    <property type="protein sequence ID" value="KAG6740484.1"/>
    <property type="molecule type" value="Genomic_DNA"/>
</dbReference>
<dbReference type="InterPro" id="IPR003035">
    <property type="entry name" value="RWP-RK_dom"/>
</dbReference>
<dbReference type="Pfam" id="PF22936">
    <property type="entry name" value="Pol_BBD"/>
    <property type="match status" value="1"/>
</dbReference>
<organism evidence="10 11">
    <name type="scientific">Populus tomentosa</name>
    <name type="common">Chinese white poplar</name>
    <dbReference type="NCBI Taxonomy" id="118781"/>
    <lineage>
        <taxon>Eukaryota</taxon>
        <taxon>Viridiplantae</taxon>
        <taxon>Streptophyta</taxon>
        <taxon>Embryophyta</taxon>
        <taxon>Tracheophyta</taxon>
        <taxon>Spermatophyta</taxon>
        <taxon>Magnoliopsida</taxon>
        <taxon>eudicotyledons</taxon>
        <taxon>Gunneridae</taxon>
        <taxon>Pentapetalae</taxon>
        <taxon>rosids</taxon>
        <taxon>fabids</taxon>
        <taxon>Malpighiales</taxon>
        <taxon>Salicaceae</taxon>
        <taxon>Saliceae</taxon>
        <taxon>Populus</taxon>
    </lineage>
</organism>
<comment type="function">
    <text evidence="1">Putative transcription factor.</text>
</comment>
<evidence type="ECO:0000259" key="9">
    <source>
        <dbReference type="Pfam" id="PF22936"/>
    </source>
</evidence>
<dbReference type="InterPro" id="IPR054722">
    <property type="entry name" value="PolX-like_BBD"/>
</dbReference>
<feature type="region of interest" description="Disordered" evidence="7">
    <location>
        <begin position="168"/>
        <end position="194"/>
    </location>
</feature>
<dbReference type="Pfam" id="PF02042">
    <property type="entry name" value="RWP-RK"/>
    <property type="match status" value="1"/>
</dbReference>
<evidence type="ECO:0000256" key="2">
    <source>
        <dbReference type="ARBA" id="ARBA00023015"/>
    </source>
</evidence>
<dbReference type="GO" id="GO:0003677">
    <property type="term" value="F:DNA binding"/>
    <property type="evidence" value="ECO:0007669"/>
    <property type="project" value="UniProtKB-KW"/>
</dbReference>
<keyword evidence="4" id="KW-0238">DNA-binding</keyword>
<dbReference type="InterPro" id="IPR044607">
    <property type="entry name" value="RKD-like"/>
</dbReference>
<keyword evidence="6" id="KW-0539">Nucleus</keyword>
<accession>A0A8X8C5N2</accession>
<gene>
    <name evidence="10" type="ORF">POTOM_055935</name>
</gene>